<dbReference type="AlphaFoldDB" id="A0A4Y7T152"/>
<dbReference type="Proteomes" id="UP000298030">
    <property type="component" value="Unassembled WGS sequence"/>
</dbReference>
<organism evidence="3 4">
    <name type="scientific">Coprinellus micaceus</name>
    <name type="common">Glistening ink-cap mushroom</name>
    <name type="synonym">Coprinus micaceus</name>
    <dbReference type="NCBI Taxonomy" id="71717"/>
    <lineage>
        <taxon>Eukaryota</taxon>
        <taxon>Fungi</taxon>
        <taxon>Dikarya</taxon>
        <taxon>Basidiomycota</taxon>
        <taxon>Agaricomycotina</taxon>
        <taxon>Agaricomycetes</taxon>
        <taxon>Agaricomycetidae</taxon>
        <taxon>Agaricales</taxon>
        <taxon>Agaricineae</taxon>
        <taxon>Psathyrellaceae</taxon>
        <taxon>Coprinellus</taxon>
    </lineage>
</organism>
<reference evidence="3 4" key="1">
    <citation type="journal article" date="2019" name="Nat. Ecol. Evol.">
        <title>Megaphylogeny resolves global patterns of mushroom evolution.</title>
        <authorList>
            <person name="Varga T."/>
            <person name="Krizsan K."/>
            <person name="Foldi C."/>
            <person name="Dima B."/>
            <person name="Sanchez-Garcia M."/>
            <person name="Sanchez-Ramirez S."/>
            <person name="Szollosi G.J."/>
            <person name="Szarkandi J.G."/>
            <person name="Papp V."/>
            <person name="Albert L."/>
            <person name="Andreopoulos W."/>
            <person name="Angelini C."/>
            <person name="Antonin V."/>
            <person name="Barry K.W."/>
            <person name="Bougher N.L."/>
            <person name="Buchanan P."/>
            <person name="Buyck B."/>
            <person name="Bense V."/>
            <person name="Catcheside P."/>
            <person name="Chovatia M."/>
            <person name="Cooper J."/>
            <person name="Damon W."/>
            <person name="Desjardin D."/>
            <person name="Finy P."/>
            <person name="Geml J."/>
            <person name="Haridas S."/>
            <person name="Hughes K."/>
            <person name="Justo A."/>
            <person name="Karasinski D."/>
            <person name="Kautmanova I."/>
            <person name="Kiss B."/>
            <person name="Kocsube S."/>
            <person name="Kotiranta H."/>
            <person name="LaButti K.M."/>
            <person name="Lechner B.E."/>
            <person name="Liimatainen K."/>
            <person name="Lipzen A."/>
            <person name="Lukacs Z."/>
            <person name="Mihaltcheva S."/>
            <person name="Morgado L.N."/>
            <person name="Niskanen T."/>
            <person name="Noordeloos M.E."/>
            <person name="Ohm R.A."/>
            <person name="Ortiz-Santana B."/>
            <person name="Ovrebo C."/>
            <person name="Racz N."/>
            <person name="Riley R."/>
            <person name="Savchenko A."/>
            <person name="Shiryaev A."/>
            <person name="Soop K."/>
            <person name="Spirin V."/>
            <person name="Szebenyi C."/>
            <person name="Tomsovsky M."/>
            <person name="Tulloss R.E."/>
            <person name="Uehling J."/>
            <person name="Grigoriev I.V."/>
            <person name="Vagvolgyi C."/>
            <person name="Papp T."/>
            <person name="Martin F.M."/>
            <person name="Miettinen O."/>
            <person name="Hibbett D.S."/>
            <person name="Nagy L.G."/>
        </authorList>
    </citation>
    <scope>NUCLEOTIDE SEQUENCE [LARGE SCALE GENOMIC DNA]</scope>
    <source>
        <strain evidence="3 4">FP101781</strain>
    </source>
</reference>
<proteinExistence type="predicted"/>
<keyword evidence="4" id="KW-1185">Reference proteome</keyword>
<keyword evidence="2" id="KW-0812">Transmembrane</keyword>
<keyword evidence="2" id="KW-1133">Transmembrane helix</keyword>
<evidence type="ECO:0000313" key="3">
    <source>
        <dbReference type="EMBL" id="TEB27896.1"/>
    </source>
</evidence>
<sequence>MTASAITTLNPTPSPSPKPKVSSSTVSHPAIPSVENVPNTPVPPHIKQMRFLLVFTLFFSAYAIYASILLTKLTFNFIPTVALATWTLVMLFPLELDHHEGVAESERHLLKWIVDQRIVLNSQRTAGAWGRRARGACMSWRAGGLRRTGSIRRIRSWRRRSWRRRRRGRRRRPLRLRREMPTDNAIESPMRYTPPPSLLLYESKHTQKCCIIGLDLSVPPVVTVFTCCYANPRVILVSHIRAPLRSTTAQTISETTRRWDVLGGAPAVGSGNQAQGSVANVLPRK</sequence>
<gene>
    <name evidence="3" type="ORF">FA13DRAFT_841432</name>
</gene>
<dbReference type="OrthoDB" id="2933843at2759"/>
<evidence type="ECO:0000256" key="1">
    <source>
        <dbReference type="SAM" id="MobiDB-lite"/>
    </source>
</evidence>
<evidence type="ECO:0000313" key="4">
    <source>
        <dbReference type="Proteomes" id="UP000298030"/>
    </source>
</evidence>
<keyword evidence="2" id="KW-0472">Membrane</keyword>
<feature type="region of interest" description="Disordered" evidence="1">
    <location>
        <begin position="1"/>
        <end position="27"/>
    </location>
</feature>
<name>A0A4Y7T152_COPMI</name>
<protein>
    <submittedName>
        <fullName evidence="3">Uncharacterized protein</fullName>
    </submittedName>
</protein>
<evidence type="ECO:0000256" key="2">
    <source>
        <dbReference type="SAM" id="Phobius"/>
    </source>
</evidence>
<comment type="caution">
    <text evidence="3">The sequence shown here is derived from an EMBL/GenBank/DDBJ whole genome shotgun (WGS) entry which is preliminary data.</text>
</comment>
<feature type="compositionally biased region" description="Polar residues" evidence="1">
    <location>
        <begin position="1"/>
        <end position="10"/>
    </location>
</feature>
<feature type="transmembrane region" description="Helical" evidence="2">
    <location>
        <begin position="51"/>
        <end position="70"/>
    </location>
</feature>
<dbReference type="EMBL" id="QPFP01000036">
    <property type="protein sequence ID" value="TEB27896.1"/>
    <property type="molecule type" value="Genomic_DNA"/>
</dbReference>
<accession>A0A4Y7T152</accession>